<organism evidence="2 3">
    <name type="scientific">Adhaeribacter rhizoryzae</name>
    <dbReference type="NCBI Taxonomy" id="2607907"/>
    <lineage>
        <taxon>Bacteria</taxon>
        <taxon>Pseudomonadati</taxon>
        <taxon>Bacteroidota</taxon>
        <taxon>Cytophagia</taxon>
        <taxon>Cytophagales</taxon>
        <taxon>Hymenobacteraceae</taxon>
        <taxon>Adhaeribacter</taxon>
    </lineage>
</organism>
<gene>
    <name evidence="2" type="ORF">F0145_12795</name>
</gene>
<feature type="signal peptide" evidence="1">
    <location>
        <begin position="1"/>
        <end position="25"/>
    </location>
</feature>
<keyword evidence="3" id="KW-1185">Reference proteome</keyword>
<keyword evidence="1" id="KW-0732">Signal</keyword>
<evidence type="ECO:0000313" key="3">
    <source>
        <dbReference type="Proteomes" id="UP000323426"/>
    </source>
</evidence>
<dbReference type="AlphaFoldDB" id="A0A5M6DE19"/>
<protein>
    <submittedName>
        <fullName evidence="2">Uncharacterized protein</fullName>
    </submittedName>
</protein>
<comment type="caution">
    <text evidence="2">The sequence shown here is derived from an EMBL/GenBank/DDBJ whole genome shotgun (WGS) entry which is preliminary data.</text>
</comment>
<sequence>MNKRRRKYLMGMAVALLLVWIIADATNEPGVQDLPGNFEEVALYRNENNTGPIIRIYAVTLTDTLWSEMREYGNFMPHTKYGNTKVFFFRKGSPVPAKVTPGTENFSPELKKYVLAAYEKDAMGTVSFRKYPFL</sequence>
<accession>A0A5M6DE19</accession>
<dbReference type="RefSeq" id="WP_150088802.1">
    <property type="nucleotide sequence ID" value="NZ_VWSF01000008.1"/>
</dbReference>
<name>A0A5M6DE19_9BACT</name>
<reference evidence="2 3" key="1">
    <citation type="submission" date="2019-09" db="EMBL/GenBank/DDBJ databases">
        <title>Genome sequence and assembly of Adhaeribacter sp.</title>
        <authorList>
            <person name="Chhetri G."/>
        </authorList>
    </citation>
    <scope>NUCLEOTIDE SEQUENCE [LARGE SCALE GENOMIC DNA]</scope>
    <source>
        <strain evidence="2 3">DK36</strain>
    </source>
</reference>
<proteinExistence type="predicted"/>
<evidence type="ECO:0000313" key="2">
    <source>
        <dbReference type="EMBL" id="KAA5545801.1"/>
    </source>
</evidence>
<dbReference type="EMBL" id="VWSF01000008">
    <property type="protein sequence ID" value="KAA5545801.1"/>
    <property type="molecule type" value="Genomic_DNA"/>
</dbReference>
<evidence type="ECO:0000256" key="1">
    <source>
        <dbReference type="SAM" id="SignalP"/>
    </source>
</evidence>
<dbReference type="Proteomes" id="UP000323426">
    <property type="component" value="Unassembled WGS sequence"/>
</dbReference>
<feature type="chain" id="PRO_5024430089" evidence="1">
    <location>
        <begin position="26"/>
        <end position="134"/>
    </location>
</feature>